<evidence type="ECO:0000256" key="13">
    <source>
        <dbReference type="RuleBase" id="RU000489"/>
    </source>
</evidence>
<gene>
    <name evidence="17" type="ORF">B0T25DRAFT_449352</name>
</gene>
<dbReference type="InterPro" id="IPR053214">
    <property type="entry name" value="LysM12-like"/>
</dbReference>
<dbReference type="InterPro" id="IPR001223">
    <property type="entry name" value="Glyco_hydro18_cat"/>
</dbReference>
<dbReference type="Pfam" id="PF00704">
    <property type="entry name" value="Glyco_hydro_18"/>
    <property type="match status" value="1"/>
</dbReference>
<dbReference type="Pfam" id="PF01476">
    <property type="entry name" value="LysM"/>
    <property type="match status" value="2"/>
</dbReference>
<dbReference type="PANTHER" id="PTHR47700:SF2">
    <property type="entry name" value="CHITINASE"/>
    <property type="match status" value="1"/>
</dbReference>
<keyword evidence="8" id="KW-0146">Chitin degradation</keyword>
<reference evidence="17" key="2">
    <citation type="submission" date="2023-06" db="EMBL/GenBank/DDBJ databases">
        <authorList>
            <consortium name="Lawrence Berkeley National Laboratory"/>
            <person name="Haridas S."/>
            <person name="Hensen N."/>
            <person name="Bonometti L."/>
            <person name="Westerberg I."/>
            <person name="Brannstrom I.O."/>
            <person name="Guillou S."/>
            <person name="Cros-Aarteil S."/>
            <person name="Calhoun S."/>
            <person name="Kuo A."/>
            <person name="Mondo S."/>
            <person name="Pangilinan J."/>
            <person name="Riley R."/>
            <person name="Labutti K."/>
            <person name="Andreopoulos B."/>
            <person name="Lipzen A."/>
            <person name="Chen C."/>
            <person name="Yanf M."/>
            <person name="Daum C."/>
            <person name="Ng V."/>
            <person name="Clum A."/>
            <person name="Steindorff A."/>
            <person name="Ohm R."/>
            <person name="Martin F."/>
            <person name="Silar P."/>
            <person name="Natvig D."/>
            <person name="Lalanne C."/>
            <person name="Gautier V."/>
            <person name="Ament-Velasquez S.L."/>
            <person name="Kruys A."/>
            <person name="Hutchinson M.I."/>
            <person name="Powell A.J."/>
            <person name="Barry K."/>
            <person name="Miller A.N."/>
            <person name="Grigoriev I.V."/>
            <person name="Debuchy R."/>
            <person name="Gladieux P."/>
            <person name="Thoren M.H."/>
            <person name="Johannesson H."/>
        </authorList>
    </citation>
    <scope>NUCLEOTIDE SEQUENCE</scope>
    <source>
        <strain evidence="17">CBS 955.72</strain>
    </source>
</reference>
<feature type="transmembrane region" description="Helical" evidence="14">
    <location>
        <begin position="1185"/>
        <end position="1204"/>
    </location>
</feature>
<keyword evidence="6" id="KW-0147">Chitin-binding</keyword>
<dbReference type="SMART" id="SM00257">
    <property type="entry name" value="LysM"/>
    <property type="match status" value="2"/>
</dbReference>
<dbReference type="InterPro" id="IPR011583">
    <property type="entry name" value="Chitinase_II/V-like_cat"/>
</dbReference>
<comment type="subcellular location">
    <subcellularLocation>
        <location evidence="2">Secreted</location>
    </subcellularLocation>
</comment>
<keyword evidence="14" id="KW-0812">Transmembrane</keyword>
<dbReference type="Gene3D" id="3.20.20.80">
    <property type="entry name" value="Glycosidases"/>
    <property type="match status" value="1"/>
</dbReference>
<dbReference type="PANTHER" id="PTHR47700">
    <property type="entry name" value="V CHITINASE, PUTATIVE (AFU_ORTHOLOGUE AFUA_6G13720)-RELATED"/>
    <property type="match status" value="1"/>
</dbReference>
<dbReference type="InterPro" id="IPR018392">
    <property type="entry name" value="LysM"/>
</dbReference>
<feature type="transmembrane region" description="Helical" evidence="14">
    <location>
        <begin position="1216"/>
        <end position="1232"/>
    </location>
</feature>
<evidence type="ECO:0000256" key="3">
    <source>
        <dbReference type="ARBA" id="ARBA00008682"/>
    </source>
</evidence>
<keyword evidence="9" id="KW-0843">Virulence</keyword>
<dbReference type="SUPFAM" id="SSF54556">
    <property type="entry name" value="Chitinase insertion domain"/>
    <property type="match status" value="1"/>
</dbReference>
<dbReference type="PROSITE" id="PS01095">
    <property type="entry name" value="GH18_1"/>
    <property type="match status" value="1"/>
</dbReference>
<dbReference type="Gene3D" id="3.10.350.10">
    <property type="entry name" value="LysM domain"/>
    <property type="match status" value="2"/>
</dbReference>
<name>A0AAJ0MIU7_9PEZI</name>
<reference evidence="17" key="1">
    <citation type="journal article" date="2023" name="Mol. Phylogenet. Evol.">
        <title>Genome-scale phylogeny and comparative genomics of the fungal order Sordariales.</title>
        <authorList>
            <person name="Hensen N."/>
            <person name="Bonometti L."/>
            <person name="Westerberg I."/>
            <person name="Brannstrom I.O."/>
            <person name="Guillou S."/>
            <person name="Cros-Aarteil S."/>
            <person name="Calhoun S."/>
            <person name="Haridas S."/>
            <person name="Kuo A."/>
            <person name="Mondo S."/>
            <person name="Pangilinan J."/>
            <person name="Riley R."/>
            <person name="LaButti K."/>
            <person name="Andreopoulos B."/>
            <person name="Lipzen A."/>
            <person name="Chen C."/>
            <person name="Yan M."/>
            <person name="Daum C."/>
            <person name="Ng V."/>
            <person name="Clum A."/>
            <person name="Steindorff A."/>
            <person name="Ohm R.A."/>
            <person name="Martin F."/>
            <person name="Silar P."/>
            <person name="Natvig D.O."/>
            <person name="Lalanne C."/>
            <person name="Gautier V."/>
            <person name="Ament-Velasquez S.L."/>
            <person name="Kruys A."/>
            <person name="Hutchinson M.I."/>
            <person name="Powell A.J."/>
            <person name="Barry K."/>
            <person name="Miller A.N."/>
            <person name="Grigoriev I.V."/>
            <person name="Debuchy R."/>
            <person name="Gladieux P."/>
            <person name="Hiltunen Thoren M."/>
            <person name="Johannesson H."/>
        </authorList>
    </citation>
    <scope>NUCLEOTIDE SEQUENCE</scope>
    <source>
        <strain evidence="17">CBS 955.72</strain>
    </source>
</reference>
<dbReference type="EMBL" id="JAUIQD010000002">
    <property type="protein sequence ID" value="KAK3360576.1"/>
    <property type="molecule type" value="Genomic_DNA"/>
</dbReference>
<accession>A0AAJ0MIU7</accession>
<evidence type="ECO:0000256" key="11">
    <source>
        <dbReference type="ARBA" id="ARBA00023295"/>
    </source>
</evidence>
<dbReference type="Proteomes" id="UP001275084">
    <property type="component" value="Unassembled WGS sequence"/>
</dbReference>
<feature type="domain" description="LysM" evidence="15">
    <location>
        <begin position="350"/>
        <end position="399"/>
    </location>
</feature>
<dbReference type="InterPro" id="IPR036861">
    <property type="entry name" value="Endochitinase-like_sf"/>
</dbReference>
<keyword evidence="7 13" id="KW-0378">Hydrolase</keyword>
<evidence type="ECO:0000256" key="5">
    <source>
        <dbReference type="ARBA" id="ARBA00022525"/>
    </source>
</evidence>
<evidence type="ECO:0000259" key="15">
    <source>
        <dbReference type="PROSITE" id="PS51782"/>
    </source>
</evidence>
<dbReference type="InterPro" id="IPR029070">
    <property type="entry name" value="Chitinase_insertion_sf"/>
</dbReference>
<feature type="domain" description="LysM" evidence="15">
    <location>
        <begin position="286"/>
        <end position="331"/>
    </location>
</feature>
<dbReference type="CDD" id="cd02878">
    <property type="entry name" value="GH18_zymocin_alpha"/>
    <property type="match status" value="1"/>
</dbReference>
<evidence type="ECO:0000313" key="18">
    <source>
        <dbReference type="Proteomes" id="UP001275084"/>
    </source>
</evidence>
<comment type="caution">
    <text evidence="17">The sequence shown here is derived from an EMBL/GenBank/DDBJ whole genome shotgun (WGS) entry which is preliminary data.</text>
</comment>
<evidence type="ECO:0000256" key="14">
    <source>
        <dbReference type="SAM" id="Phobius"/>
    </source>
</evidence>
<dbReference type="SMART" id="SM00636">
    <property type="entry name" value="Glyco_18"/>
    <property type="match status" value="1"/>
</dbReference>
<keyword evidence="10" id="KW-0119">Carbohydrate metabolism</keyword>
<keyword evidence="18" id="KW-1185">Reference proteome</keyword>
<proteinExistence type="inferred from homology"/>
<protein>
    <recommendedName>
        <fullName evidence="4">chitinase</fullName>
        <ecNumber evidence="4">3.2.1.14</ecNumber>
    </recommendedName>
</protein>
<keyword evidence="14" id="KW-1133">Transmembrane helix</keyword>
<evidence type="ECO:0000256" key="12">
    <source>
        <dbReference type="ARBA" id="ARBA00023326"/>
    </source>
</evidence>
<evidence type="ECO:0000256" key="10">
    <source>
        <dbReference type="ARBA" id="ARBA00023277"/>
    </source>
</evidence>
<dbReference type="SUPFAM" id="SSF57016">
    <property type="entry name" value="Plant lectins/antimicrobial peptides"/>
    <property type="match status" value="1"/>
</dbReference>
<dbReference type="InterPro" id="IPR017853">
    <property type="entry name" value="GH"/>
</dbReference>
<evidence type="ECO:0000256" key="7">
    <source>
        <dbReference type="ARBA" id="ARBA00022801"/>
    </source>
</evidence>
<keyword evidence="14" id="KW-0472">Membrane</keyword>
<keyword evidence="12" id="KW-0624">Polysaccharide degradation</keyword>
<evidence type="ECO:0000256" key="8">
    <source>
        <dbReference type="ARBA" id="ARBA00023024"/>
    </source>
</evidence>
<dbReference type="GO" id="GO:0008061">
    <property type="term" value="F:chitin binding"/>
    <property type="evidence" value="ECO:0007669"/>
    <property type="project" value="UniProtKB-KW"/>
</dbReference>
<sequence>MSNYESNYYTELHPCPQDCGGASPSHWTVYSSYSRLQRCNETLLFDFSLYNTISDSSTPSKLRVCTAGDADPAATAPRVLEGAIASTNKHNTKQSMPACDTVTNPKEGPATLEFTRSGTHLGLHTISAVTTALGKLQAWLDNGHDSCRTERTMYVHHQGAVAGIRLGSSFGSATISSVFQRMLEQLSASSISTTMTVQLCGNGRNADHVLGLAVSANGNITALQSIVRDWNEAKCVSDFEFKVELGAVAVWEEVEQGRRLPDAPFVKNGTVLSVITRRTEQLATCRTEKVISGDGCAALAQRCGISGADFTKFNPSSTLCSSLAPGQIVCCSSGELPDIRPKPNDDGTCASHLVKSGDSCSALAAANGMSVSDIDKFNNGTTWGWYGCNKLLADMYICLSKGKPPMPFPIPNAVCGPTKPGSKAPTGKENLKDLNPCPLNACCNVWGQCGISGDFCTEKKSASGNPGTSGLQNGCVSNCGMEIRNRDSRPSSFGRIGYYESWNFQRKCLRQHAENANTDGSYTIIHWAFAEVNTADWSVSIRDEYNQWQKFKKITAKKVISFGGWGYSTLPATYDILRQAMSPAHRETFAGNIAGFLKKEGLDGVDFDWEYPGAIDIPGTPPGFASDTADYLKFLNTMKSKLGTGQTMSIAAPASFWYLKAFPIKLMAAVLDYIVYMTYDLHVGQWDAGNQYSIEGCPAGNCLRSHVNLTETATVLAMITKAGVATNKIYVGESSYGRSFKMAKAGCTGPTCTFLGDRLNSKAKKGRCTDTQGYISNAEISEIIASIDPDPDSDAGTISGKAWHDKESNSDILVYEETEWVAYMSKVTKETRRKHWMGFNFAGTIDWAVDLQSFTIDDFKDPKTGEFPDDPDKQLPPVPSACKGSYDTLEKIRDDKSIPSHCALIYMTEVLANTLKNSMATYDRIISEGYDKKFNTYADAVVKGGKKAVRDWMYKNGNTYFTCDVVEPIECCDWCYDYYNVNEEGQCKYCDKKYCHGWSSICNQPEVNCDGLETGWFNMTGPCPPDFSKRAGPEPTDGYGQSIYWHLRRDKENDFWADLYKGVGIKQEDIKFENVERYHSCTPATPDQCKYFGWDFGIAVPHGYDKTDVLNPKSVVDSAYKNLKDIIKDLPTAITKLKAGTYDGSGADLVDAIALPVFMIEEAVNNIKTIADTIDEMEEEKRKNIILAFLSAILFFVPVIGEIASSIAALATIGRVIAILGTAGQVALDIYSVVDSKGNDPLDIFGLVLAPLAIFDVVRIGKAAARARGMTDNDIGKLGKNIQGKMDLVRKTNSACKLSKRNVFPMGALPMTGLNGDPVWSQDFN</sequence>
<evidence type="ECO:0000259" key="16">
    <source>
        <dbReference type="PROSITE" id="PS51910"/>
    </source>
</evidence>
<dbReference type="Gene3D" id="3.10.50.10">
    <property type="match status" value="1"/>
</dbReference>
<dbReference type="GO" id="GO:0000272">
    <property type="term" value="P:polysaccharide catabolic process"/>
    <property type="evidence" value="ECO:0007669"/>
    <property type="project" value="UniProtKB-KW"/>
</dbReference>
<comment type="similarity">
    <text evidence="3">Belongs to the glycosyl hydrolase 18 family. Chitinase class V subfamily.</text>
</comment>
<dbReference type="PROSITE" id="PS51910">
    <property type="entry name" value="GH18_2"/>
    <property type="match status" value="1"/>
</dbReference>
<dbReference type="GO" id="GO:0006032">
    <property type="term" value="P:chitin catabolic process"/>
    <property type="evidence" value="ECO:0007669"/>
    <property type="project" value="UniProtKB-KW"/>
</dbReference>
<dbReference type="SUPFAM" id="SSF54106">
    <property type="entry name" value="LysM domain"/>
    <property type="match status" value="2"/>
</dbReference>
<evidence type="ECO:0000256" key="2">
    <source>
        <dbReference type="ARBA" id="ARBA00004613"/>
    </source>
</evidence>
<dbReference type="GO" id="GO:0008843">
    <property type="term" value="F:endochitinase activity"/>
    <property type="evidence" value="ECO:0007669"/>
    <property type="project" value="UniProtKB-EC"/>
</dbReference>
<organism evidence="17 18">
    <name type="scientific">Lasiosphaeria hispida</name>
    <dbReference type="NCBI Taxonomy" id="260671"/>
    <lineage>
        <taxon>Eukaryota</taxon>
        <taxon>Fungi</taxon>
        <taxon>Dikarya</taxon>
        <taxon>Ascomycota</taxon>
        <taxon>Pezizomycotina</taxon>
        <taxon>Sordariomycetes</taxon>
        <taxon>Sordariomycetidae</taxon>
        <taxon>Sordariales</taxon>
        <taxon>Lasiosphaeriaceae</taxon>
        <taxon>Lasiosphaeria</taxon>
    </lineage>
</organism>
<dbReference type="SUPFAM" id="SSF51445">
    <property type="entry name" value="(Trans)glycosidases"/>
    <property type="match status" value="1"/>
</dbReference>
<evidence type="ECO:0000256" key="4">
    <source>
        <dbReference type="ARBA" id="ARBA00012729"/>
    </source>
</evidence>
<evidence type="ECO:0000313" key="17">
    <source>
        <dbReference type="EMBL" id="KAK3360576.1"/>
    </source>
</evidence>
<dbReference type="EC" id="3.2.1.14" evidence="4"/>
<keyword evidence="11 13" id="KW-0326">Glycosidase</keyword>
<feature type="transmembrane region" description="Helical" evidence="14">
    <location>
        <begin position="1244"/>
        <end position="1261"/>
    </location>
</feature>
<keyword evidence="5" id="KW-0964">Secreted</keyword>
<feature type="domain" description="GH18" evidence="16">
    <location>
        <begin position="493"/>
        <end position="867"/>
    </location>
</feature>
<comment type="catalytic activity">
    <reaction evidence="1">
        <text>Random endo-hydrolysis of N-acetyl-beta-D-glucosaminide (1-&gt;4)-beta-linkages in chitin and chitodextrins.</text>
        <dbReference type="EC" id="3.2.1.14"/>
    </reaction>
</comment>
<dbReference type="CDD" id="cd00035">
    <property type="entry name" value="ChtBD1"/>
    <property type="match status" value="1"/>
</dbReference>
<dbReference type="InterPro" id="IPR036779">
    <property type="entry name" value="LysM_dom_sf"/>
</dbReference>
<evidence type="ECO:0000256" key="1">
    <source>
        <dbReference type="ARBA" id="ARBA00000822"/>
    </source>
</evidence>
<dbReference type="PROSITE" id="PS51782">
    <property type="entry name" value="LYSM"/>
    <property type="match status" value="2"/>
</dbReference>
<evidence type="ECO:0000256" key="6">
    <source>
        <dbReference type="ARBA" id="ARBA00022669"/>
    </source>
</evidence>
<dbReference type="GO" id="GO:0005576">
    <property type="term" value="C:extracellular region"/>
    <property type="evidence" value="ECO:0007669"/>
    <property type="project" value="UniProtKB-SubCell"/>
</dbReference>
<dbReference type="InterPro" id="IPR001579">
    <property type="entry name" value="Glyco_hydro_18_chit_AS"/>
</dbReference>
<evidence type="ECO:0000256" key="9">
    <source>
        <dbReference type="ARBA" id="ARBA00023026"/>
    </source>
</evidence>